<evidence type="ECO:0000313" key="1">
    <source>
        <dbReference type="EMBL" id="AZG78169.1"/>
    </source>
</evidence>
<dbReference type="EMBL" id="CP034086">
    <property type="protein sequence ID" value="AZG78169.1"/>
    <property type="molecule type" value="Genomic_DNA"/>
</dbReference>
<name>A0A3G8M852_9HYPH</name>
<dbReference type="RefSeq" id="WP_124739760.1">
    <property type="nucleotide sequence ID" value="NZ_CP034086.1"/>
</dbReference>
<organism evidence="1 2">
    <name type="scientific">Methylocystis rosea</name>
    <dbReference type="NCBI Taxonomy" id="173366"/>
    <lineage>
        <taxon>Bacteria</taxon>
        <taxon>Pseudomonadati</taxon>
        <taxon>Pseudomonadota</taxon>
        <taxon>Alphaproteobacteria</taxon>
        <taxon>Hyphomicrobiales</taxon>
        <taxon>Methylocystaceae</taxon>
        <taxon>Methylocystis</taxon>
    </lineage>
</organism>
<proteinExistence type="predicted"/>
<gene>
    <name evidence="1" type="ORF">EHO51_16310</name>
</gene>
<dbReference type="KEGG" id="mros:EHO51_16310"/>
<dbReference type="Proteomes" id="UP000273982">
    <property type="component" value="Chromosome"/>
</dbReference>
<evidence type="ECO:0000313" key="2">
    <source>
        <dbReference type="Proteomes" id="UP000273982"/>
    </source>
</evidence>
<accession>A0A3G8M852</accession>
<dbReference type="AlphaFoldDB" id="A0A3G8M852"/>
<sequence length="160" mass="16849">MTAKSIAQIKADIDAHLLAHGASIDPSPILRETLFDILDSLKAYNTPDPHLIRLTYPGIPSPNALVLGEVFVVGVAFPANFAGSQFRCLVAPHGAYMLRILKNGDEVGAIDFAASETIATISTSDGESLQFETGDILQIVTQASLDVISGIFGALAGTRV</sequence>
<protein>
    <submittedName>
        <fullName evidence="1">Uncharacterized protein</fullName>
    </submittedName>
</protein>
<reference evidence="1 2" key="1">
    <citation type="submission" date="2018-11" db="EMBL/GenBank/DDBJ databases">
        <title>Genome squencing of methanotrophic bacteria isolated from alkaline groundwater in Korea.</title>
        <authorList>
            <person name="Nguyen L.N."/>
        </authorList>
    </citation>
    <scope>NUCLEOTIDE SEQUENCE [LARGE SCALE GENOMIC DNA]</scope>
    <source>
        <strain evidence="1 2">GW6</strain>
    </source>
</reference>